<accession>A0AAW4H7K0</accession>
<evidence type="ECO:0000313" key="2">
    <source>
        <dbReference type="EMBL" id="MBN8120506.1"/>
    </source>
</evidence>
<dbReference type="EMBL" id="JAFKOQ010000001">
    <property type="protein sequence ID" value="MBN8120506.1"/>
    <property type="molecule type" value="Genomic_DNA"/>
</dbReference>
<proteinExistence type="predicted"/>
<evidence type="ECO:0000256" key="1">
    <source>
        <dbReference type="SAM" id="Phobius"/>
    </source>
</evidence>
<evidence type="ECO:0008006" key="4">
    <source>
        <dbReference type="Google" id="ProtNLM"/>
    </source>
</evidence>
<gene>
    <name evidence="2" type="ORF">J0J18_02085</name>
</gene>
<reference evidence="2" key="1">
    <citation type="submission" date="2021-03" db="EMBL/GenBank/DDBJ databases">
        <title>Study of the foodborne Vibrio vulnificus isolates from China.</title>
        <authorList>
            <person name="Zheng Z."/>
            <person name="Ye L."/>
        </authorList>
    </citation>
    <scope>NUCLEOTIDE SEQUENCE</scope>
    <source>
        <strain evidence="2">Vv1582</strain>
    </source>
</reference>
<sequence>MNKLLTILKSRKVINAIITLITAIALSYGYNVSPEFKAAVASVTCEIVECTE</sequence>
<keyword evidence="1" id="KW-1133">Transmembrane helix</keyword>
<keyword evidence="1" id="KW-0812">Transmembrane</keyword>
<organism evidence="2 3">
    <name type="scientific">Vibrio vulnificus</name>
    <dbReference type="NCBI Taxonomy" id="672"/>
    <lineage>
        <taxon>Bacteria</taxon>
        <taxon>Pseudomonadati</taxon>
        <taxon>Pseudomonadota</taxon>
        <taxon>Gammaproteobacteria</taxon>
        <taxon>Vibrionales</taxon>
        <taxon>Vibrionaceae</taxon>
        <taxon>Vibrio</taxon>
    </lineage>
</organism>
<dbReference type="Proteomes" id="UP000664056">
    <property type="component" value="Unassembled WGS sequence"/>
</dbReference>
<evidence type="ECO:0000313" key="3">
    <source>
        <dbReference type="Proteomes" id="UP000664056"/>
    </source>
</evidence>
<name>A0AAW4H7K0_VIBVL</name>
<keyword evidence="1" id="KW-0472">Membrane</keyword>
<feature type="transmembrane region" description="Helical" evidence="1">
    <location>
        <begin position="12"/>
        <end position="30"/>
    </location>
</feature>
<protein>
    <recommendedName>
        <fullName evidence="4">TMhelix containing protein</fullName>
    </recommendedName>
</protein>
<dbReference type="RefSeq" id="WP_206622380.1">
    <property type="nucleotide sequence ID" value="NZ_JAFKOQ010000001.1"/>
</dbReference>
<comment type="caution">
    <text evidence="2">The sequence shown here is derived from an EMBL/GenBank/DDBJ whole genome shotgun (WGS) entry which is preliminary data.</text>
</comment>
<dbReference type="AlphaFoldDB" id="A0AAW4H7K0"/>